<dbReference type="GeneID" id="87824645"/>
<dbReference type="Pfam" id="PF00583">
    <property type="entry name" value="Acetyltransf_1"/>
    <property type="match status" value="1"/>
</dbReference>
<keyword evidence="5" id="KW-1185">Reference proteome</keyword>
<comment type="caution">
    <text evidence="4">The sequence shown here is derived from an EMBL/GenBank/DDBJ whole genome shotgun (WGS) entry which is preliminary data.</text>
</comment>
<gene>
    <name evidence="4" type="ORF">N657DRAFT_548492</name>
</gene>
<dbReference type="PROSITE" id="PS51186">
    <property type="entry name" value="GNAT"/>
    <property type="match status" value="1"/>
</dbReference>
<evidence type="ECO:0000313" key="5">
    <source>
        <dbReference type="Proteomes" id="UP001302602"/>
    </source>
</evidence>
<dbReference type="SMART" id="SM00066">
    <property type="entry name" value="GAL4"/>
    <property type="match status" value="1"/>
</dbReference>
<feature type="domain" description="Zn(2)-C6 fungal-type" evidence="2">
    <location>
        <begin position="12"/>
        <end position="42"/>
    </location>
</feature>
<dbReference type="InterPro" id="IPR036864">
    <property type="entry name" value="Zn2-C6_fun-type_DNA-bd_sf"/>
</dbReference>
<sequence length="631" mass="71007">MMRRSHRKSRNGCLECKKRHIKCDESRPHCINCTTVERRCRYSTPWTPTERSPSDRSASPQIVSTVYAPTPTHPTEAYPSLHPFASAENPHSTVDMVHMELLHHYMANTSSIHPMDTCMKGIIMNIALREPYVMHSVLALSAHHLSAIRHDRQAFYHNLAIQLQTDALSLFNSIDVSLFGDSVEKRIPVFIFSCLLGFHALCDTLSHRDPDPDSAIARFLGYLALHRGMHTVMHGYWDQLRQSELKVIFDEVVPQWFRGVSQGQECDGIRERLASAGLDNEELKAAQNAVDLVQWVLDAKPGPESRGYVLCSWAAMLDRPFVRMLEARRPEALAVLSYFFLAMHHCRGEWMFGRAGQHFLTLLAEHFRGGKWYAWVETPYQMLQESLRQEALNGQSHVPAPSPQSERIVHHPVPMARDFTVERPGESDAPRIAEIHLAAMGSNPLLHVQFPTPESLKSLQQFLSTHTAEELRDSTSGVLVAREVESGVVVAFAKWDSPSHPGNTKLESGDLRNLEGCRREYLDRYASLAEEAKATCFGDGPCYRLNFVCTDPVYQGQGAGSLLTKTILKMAAADGLPVYLESTEWAFSMYERCGFHGLHSFQMDIPPTPTCQSTVYLELCMVCYPPSSPSG</sequence>
<dbReference type="Gene3D" id="4.10.240.10">
    <property type="entry name" value="Zn(2)-C6 fungal-type DNA-binding domain"/>
    <property type="match status" value="1"/>
</dbReference>
<keyword evidence="1" id="KW-0539">Nucleus</keyword>
<reference evidence="4" key="2">
    <citation type="submission" date="2023-05" db="EMBL/GenBank/DDBJ databases">
        <authorList>
            <consortium name="Lawrence Berkeley National Laboratory"/>
            <person name="Steindorff A."/>
            <person name="Hensen N."/>
            <person name="Bonometti L."/>
            <person name="Westerberg I."/>
            <person name="Brannstrom I.O."/>
            <person name="Guillou S."/>
            <person name="Cros-Aarteil S."/>
            <person name="Calhoun S."/>
            <person name="Haridas S."/>
            <person name="Kuo A."/>
            <person name="Mondo S."/>
            <person name="Pangilinan J."/>
            <person name="Riley R."/>
            <person name="Labutti K."/>
            <person name="Andreopoulos B."/>
            <person name="Lipzen A."/>
            <person name="Chen C."/>
            <person name="Yanf M."/>
            <person name="Daum C."/>
            <person name="Ng V."/>
            <person name="Clum A."/>
            <person name="Ohm R."/>
            <person name="Martin F."/>
            <person name="Silar P."/>
            <person name="Natvig D."/>
            <person name="Lalanne C."/>
            <person name="Gautier V."/>
            <person name="Ament-Velasquez S.L."/>
            <person name="Kruys A."/>
            <person name="Hutchinson M.I."/>
            <person name="Powell A.J."/>
            <person name="Barry K."/>
            <person name="Miller A.N."/>
            <person name="Grigoriev I.V."/>
            <person name="Debuchy R."/>
            <person name="Gladieux P."/>
            <person name="Thoren M.H."/>
            <person name="Johannesson H."/>
        </authorList>
    </citation>
    <scope>NUCLEOTIDE SEQUENCE</scope>
    <source>
        <strain evidence="4">CBS 731.68</strain>
    </source>
</reference>
<dbReference type="InterPro" id="IPR000182">
    <property type="entry name" value="GNAT_dom"/>
</dbReference>
<reference evidence="4" key="1">
    <citation type="journal article" date="2023" name="Mol. Phylogenet. Evol.">
        <title>Genome-scale phylogeny and comparative genomics of the fungal order Sordariales.</title>
        <authorList>
            <person name="Hensen N."/>
            <person name="Bonometti L."/>
            <person name="Westerberg I."/>
            <person name="Brannstrom I.O."/>
            <person name="Guillou S."/>
            <person name="Cros-Aarteil S."/>
            <person name="Calhoun S."/>
            <person name="Haridas S."/>
            <person name="Kuo A."/>
            <person name="Mondo S."/>
            <person name="Pangilinan J."/>
            <person name="Riley R."/>
            <person name="LaButti K."/>
            <person name="Andreopoulos B."/>
            <person name="Lipzen A."/>
            <person name="Chen C."/>
            <person name="Yan M."/>
            <person name="Daum C."/>
            <person name="Ng V."/>
            <person name="Clum A."/>
            <person name="Steindorff A."/>
            <person name="Ohm R.A."/>
            <person name="Martin F."/>
            <person name="Silar P."/>
            <person name="Natvig D.O."/>
            <person name="Lalanne C."/>
            <person name="Gautier V."/>
            <person name="Ament-Velasquez S.L."/>
            <person name="Kruys A."/>
            <person name="Hutchinson M.I."/>
            <person name="Powell A.J."/>
            <person name="Barry K."/>
            <person name="Miller A.N."/>
            <person name="Grigoriev I.V."/>
            <person name="Debuchy R."/>
            <person name="Gladieux P."/>
            <person name="Hiltunen Thoren M."/>
            <person name="Johannesson H."/>
        </authorList>
    </citation>
    <scope>NUCLEOTIDE SEQUENCE</scope>
    <source>
        <strain evidence="4">CBS 731.68</strain>
    </source>
</reference>
<dbReference type="InterPro" id="IPR021858">
    <property type="entry name" value="Fun_TF"/>
</dbReference>
<dbReference type="GO" id="GO:0016747">
    <property type="term" value="F:acyltransferase activity, transferring groups other than amino-acyl groups"/>
    <property type="evidence" value="ECO:0007669"/>
    <property type="project" value="InterPro"/>
</dbReference>
<dbReference type="GO" id="GO:0008270">
    <property type="term" value="F:zinc ion binding"/>
    <property type="evidence" value="ECO:0007669"/>
    <property type="project" value="InterPro"/>
</dbReference>
<dbReference type="PROSITE" id="PS00463">
    <property type="entry name" value="ZN2_CY6_FUNGAL_1"/>
    <property type="match status" value="1"/>
</dbReference>
<evidence type="ECO:0008006" key="6">
    <source>
        <dbReference type="Google" id="ProtNLM"/>
    </source>
</evidence>
<feature type="domain" description="N-acetyltransferase" evidence="3">
    <location>
        <begin position="479"/>
        <end position="626"/>
    </location>
</feature>
<dbReference type="AlphaFoldDB" id="A0AAN6Z7L0"/>
<dbReference type="InterPro" id="IPR016181">
    <property type="entry name" value="Acyl_CoA_acyltransferase"/>
</dbReference>
<feature type="non-terminal residue" evidence="4">
    <location>
        <position position="631"/>
    </location>
</feature>
<dbReference type="CDD" id="cd00067">
    <property type="entry name" value="GAL4"/>
    <property type="match status" value="1"/>
</dbReference>
<dbReference type="RefSeq" id="XP_062650995.1">
    <property type="nucleotide sequence ID" value="XM_062787875.1"/>
</dbReference>
<evidence type="ECO:0000259" key="2">
    <source>
        <dbReference type="PROSITE" id="PS50048"/>
    </source>
</evidence>
<name>A0AAN6Z7L0_9PEZI</name>
<dbReference type="PANTHER" id="PTHR47784:SF4">
    <property type="entry name" value="ZN(II)2CYS6 TRANSCRIPTION FACTOR (EUROFUNG)"/>
    <property type="match status" value="1"/>
</dbReference>
<protein>
    <recommendedName>
        <fullName evidence="6">Zn(2)-C6 fungal-type domain-containing protein</fullName>
    </recommendedName>
</protein>
<dbReference type="PROSITE" id="PS50048">
    <property type="entry name" value="ZN2_CY6_FUNGAL_2"/>
    <property type="match status" value="1"/>
</dbReference>
<dbReference type="EMBL" id="MU853224">
    <property type="protein sequence ID" value="KAK4127224.1"/>
    <property type="molecule type" value="Genomic_DNA"/>
</dbReference>
<evidence type="ECO:0000259" key="3">
    <source>
        <dbReference type="PROSITE" id="PS51186"/>
    </source>
</evidence>
<dbReference type="Proteomes" id="UP001302602">
    <property type="component" value="Unassembled WGS sequence"/>
</dbReference>
<dbReference type="Pfam" id="PF11951">
    <property type="entry name" value="Fungal_trans_2"/>
    <property type="match status" value="1"/>
</dbReference>
<accession>A0AAN6Z7L0</accession>
<evidence type="ECO:0000256" key="1">
    <source>
        <dbReference type="ARBA" id="ARBA00023242"/>
    </source>
</evidence>
<dbReference type="PANTHER" id="PTHR47784">
    <property type="entry name" value="STEROL UPTAKE CONTROL PROTEIN 2"/>
    <property type="match status" value="1"/>
</dbReference>
<dbReference type="Gene3D" id="3.40.630.30">
    <property type="match status" value="1"/>
</dbReference>
<dbReference type="SUPFAM" id="SSF57701">
    <property type="entry name" value="Zn2/Cys6 DNA-binding domain"/>
    <property type="match status" value="1"/>
</dbReference>
<organism evidence="4 5">
    <name type="scientific">Parathielavia appendiculata</name>
    <dbReference type="NCBI Taxonomy" id="2587402"/>
    <lineage>
        <taxon>Eukaryota</taxon>
        <taxon>Fungi</taxon>
        <taxon>Dikarya</taxon>
        <taxon>Ascomycota</taxon>
        <taxon>Pezizomycotina</taxon>
        <taxon>Sordariomycetes</taxon>
        <taxon>Sordariomycetidae</taxon>
        <taxon>Sordariales</taxon>
        <taxon>Chaetomiaceae</taxon>
        <taxon>Parathielavia</taxon>
    </lineage>
</organism>
<dbReference type="InterPro" id="IPR053157">
    <property type="entry name" value="Sterol_Uptake_Regulator"/>
</dbReference>
<dbReference type="SUPFAM" id="SSF55729">
    <property type="entry name" value="Acyl-CoA N-acyltransferases (Nat)"/>
    <property type="match status" value="1"/>
</dbReference>
<dbReference type="GO" id="GO:0001228">
    <property type="term" value="F:DNA-binding transcription activator activity, RNA polymerase II-specific"/>
    <property type="evidence" value="ECO:0007669"/>
    <property type="project" value="TreeGrafter"/>
</dbReference>
<proteinExistence type="predicted"/>
<dbReference type="InterPro" id="IPR001138">
    <property type="entry name" value="Zn2Cys6_DnaBD"/>
</dbReference>
<evidence type="ECO:0000313" key="4">
    <source>
        <dbReference type="EMBL" id="KAK4127224.1"/>
    </source>
</evidence>
<dbReference type="Pfam" id="PF00172">
    <property type="entry name" value="Zn_clus"/>
    <property type="match status" value="1"/>
</dbReference>